<dbReference type="InterPro" id="IPR024344">
    <property type="entry name" value="MDMPI_metal-binding"/>
</dbReference>
<name>A0ABU2S9Y8_9ACTN</name>
<dbReference type="Proteomes" id="UP001183615">
    <property type="component" value="Unassembled WGS sequence"/>
</dbReference>
<keyword evidence="5" id="KW-1185">Reference proteome</keyword>
<reference evidence="5" key="1">
    <citation type="submission" date="2023-07" db="EMBL/GenBank/DDBJ databases">
        <title>30 novel species of actinomycetes from the DSMZ collection.</title>
        <authorList>
            <person name="Nouioui I."/>
        </authorList>
    </citation>
    <scope>NUCLEOTIDE SEQUENCE [LARGE SCALE GENOMIC DNA]</scope>
    <source>
        <strain evidence="5">DSM 41886</strain>
    </source>
</reference>
<evidence type="ECO:0000259" key="2">
    <source>
        <dbReference type="Pfam" id="PF07398"/>
    </source>
</evidence>
<evidence type="ECO:0000259" key="3">
    <source>
        <dbReference type="Pfam" id="PF11716"/>
    </source>
</evidence>
<dbReference type="Pfam" id="PF07398">
    <property type="entry name" value="MDMPI_C"/>
    <property type="match status" value="1"/>
</dbReference>
<dbReference type="InterPro" id="IPR034660">
    <property type="entry name" value="DinB/YfiT-like"/>
</dbReference>
<dbReference type="InterPro" id="IPR017517">
    <property type="entry name" value="Maleyloyr_isom"/>
</dbReference>
<comment type="caution">
    <text evidence="4">The sequence shown here is derived from an EMBL/GenBank/DDBJ whole genome shotgun (WGS) entry which is preliminary data.</text>
</comment>
<dbReference type="NCBIfam" id="TIGR03083">
    <property type="entry name" value="maleylpyruvate isomerase family mycothiol-dependent enzyme"/>
    <property type="match status" value="1"/>
</dbReference>
<dbReference type="SUPFAM" id="SSF55718">
    <property type="entry name" value="SCP-like"/>
    <property type="match status" value="1"/>
</dbReference>
<feature type="region of interest" description="Disordered" evidence="1">
    <location>
        <begin position="180"/>
        <end position="201"/>
    </location>
</feature>
<feature type="region of interest" description="Disordered" evidence="1">
    <location>
        <begin position="215"/>
        <end position="235"/>
    </location>
</feature>
<evidence type="ECO:0000256" key="1">
    <source>
        <dbReference type="SAM" id="MobiDB-lite"/>
    </source>
</evidence>
<keyword evidence="4" id="KW-0413">Isomerase</keyword>
<dbReference type="InterPro" id="IPR036527">
    <property type="entry name" value="SCP2_sterol-bd_dom_sf"/>
</dbReference>
<dbReference type="Gene3D" id="1.20.120.450">
    <property type="entry name" value="dinb family like domain"/>
    <property type="match status" value="1"/>
</dbReference>
<dbReference type="SUPFAM" id="SSF109854">
    <property type="entry name" value="DinB/YfiT-like putative metalloenzymes"/>
    <property type="match status" value="1"/>
</dbReference>
<feature type="domain" description="Mycothiol-dependent maleylpyruvate isomerase metal-binding" evidence="3">
    <location>
        <begin position="12"/>
        <end position="141"/>
    </location>
</feature>
<organism evidence="4 5">
    <name type="scientific">Streptomyces johnsoniae</name>
    <dbReference type="NCBI Taxonomy" id="3075532"/>
    <lineage>
        <taxon>Bacteria</taxon>
        <taxon>Bacillati</taxon>
        <taxon>Actinomycetota</taxon>
        <taxon>Actinomycetes</taxon>
        <taxon>Kitasatosporales</taxon>
        <taxon>Streptomycetaceae</taxon>
        <taxon>Streptomyces</taxon>
    </lineage>
</organism>
<feature type="domain" description="MDMPI C-terminal" evidence="2">
    <location>
        <begin position="149"/>
        <end position="233"/>
    </location>
</feature>
<dbReference type="Gene3D" id="3.30.1050.20">
    <property type="match status" value="1"/>
</dbReference>
<gene>
    <name evidence="4" type="ORF">RM779_20280</name>
</gene>
<evidence type="ECO:0000313" key="4">
    <source>
        <dbReference type="EMBL" id="MDT0444920.1"/>
    </source>
</evidence>
<dbReference type="RefSeq" id="WP_311619153.1">
    <property type="nucleotide sequence ID" value="NZ_JAVREV010000011.1"/>
</dbReference>
<dbReference type="GO" id="GO:0016853">
    <property type="term" value="F:isomerase activity"/>
    <property type="evidence" value="ECO:0007669"/>
    <property type="project" value="UniProtKB-KW"/>
</dbReference>
<sequence length="235" mass="24930">MTGPAADLATLQDATDHFLAAIEALGDGDVAAPSHLPGWTRGHVLAHLARNADALDNVLHRRPMYASEAARNGDIERDANRPAAVHRADVRDSAARLARTAAQLTGTDWQVTVTLRNGVTDSLDNIPFRRLTEIELHHIDLGIGRTVADLPGAFLDRSLESLARRFAGHPALPPLELRAEDGRHWRTGGESGENDGNGERQVVVGTPASLVGWLTGRTSGSGLTTAGSLPAPPPL</sequence>
<protein>
    <submittedName>
        <fullName evidence="4">Maleylpyruvate isomerase family mycothiol-dependent enzyme</fullName>
    </submittedName>
</protein>
<dbReference type="InterPro" id="IPR010872">
    <property type="entry name" value="MDMPI_C-term_domain"/>
</dbReference>
<evidence type="ECO:0000313" key="5">
    <source>
        <dbReference type="Proteomes" id="UP001183615"/>
    </source>
</evidence>
<accession>A0ABU2S9Y8</accession>
<proteinExistence type="predicted"/>
<dbReference type="Pfam" id="PF11716">
    <property type="entry name" value="MDMPI_N"/>
    <property type="match status" value="1"/>
</dbReference>
<feature type="compositionally biased region" description="Low complexity" evidence="1">
    <location>
        <begin position="215"/>
        <end position="229"/>
    </location>
</feature>
<dbReference type="EMBL" id="JAVREV010000011">
    <property type="protein sequence ID" value="MDT0444920.1"/>
    <property type="molecule type" value="Genomic_DNA"/>
</dbReference>